<evidence type="ECO:0000313" key="5">
    <source>
        <dbReference type="EMBL" id="SFU06946.1"/>
    </source>
</evidence>
<dbReference type="InterPro" id="IPR036388">
    <property type="entry name" value="WH-like_DNA-bd_sf"/>
</dbReference>
<evidence type="ECO:0000256" key="3">
    <source>
        <dbReference type="PROSITE-ProRule" id="PRU01091"/>
    </source>
</evidence>
<evidence type="ECO:0000259" key="4">
    <source>
        <dbReference type="PROSITE" id="PS51755"/>
    </source>
</evidence>
<dbReference type="SMART" id="SM00028">
    <property type="entry name" value="TPR"/>
    <property type="match status" value="4"/>
</dbReference>
<protein>
    <submittedName>
        <fullName evidence="5">Predicted ATPase</fullName>
    </submittedName>
</protein>
<dbReference type="SMART" id="SM00862">
    <property type="entry name" value="Trans_reg_C"/>
    <property type="match status" value="1"/>
</dbReference>
<dbReference type="CDD" id="cd15831">
    <property type="entry name" value="BTAD"/>
    <property type="match status" value="1"/>
</dbReference>
<dbReference type="SMART" id="SM01043">
    <property type="entry name" value="BTAD"/>
    <property type="match status" value="1"/>
</dbReference>
<feature type="DNA-binding region" description="OmpR/PhoB-type" evidence="3">
    <location>
        <begin position="1"/>
        <end position="93"/>
    </location>
</feature>
<dbReference type="STRING" id="1296565.SAMN05660657_05339"/>
<dbReference type="InterPro" id="IPR019734">
    <property type="entry name" value="TPR_rpt"/>
</dbReference>
<dbReference type="InterPro" id="IPR005158">
    <property type="entry name" value="BTAD"/>
</dbReference>
<accession>A0A1I7D5M2</accession>
<proteinExistence type="inferred from homology"/>
<dbReference type="PROSITE" id="PS51755">
    <property type="entry name" value="OMPR_PHOB"/>
    <property type="match status" value="1"/>
</dbReference>
<comment type="similarity">
    <text evidence="1">Belongs to the AfsR/DnrI/RedD regulatory family.</text>
</comment>
<dbReference type="Pfam" id="PF03704">
    <property type="entry name" value="BTAD"/>
    <property type="match status" value="1"/>
</dbReference>
<dbReference type="InterPro" id="IPR001867">
    <property type="entry name" value="OmpR/PhoB-type_DNA-bd"/>
</dbReference>
<feature type="domain" description="OmpR/PhoB-type" evidence="4">
    <location>
        <begin position="1"/>
        <end position="93"/>
    </location>
</feature>
<evidence type="ECO:0000313" key="6">
    <source>
        <dbReference type="Proteomes" id="UP000199546"/>
    </source>
</evidence>
<reference evidence="6" key="1">
    <citation type="submission" date="2016-10" db="EMBL/GenBank/DDBJ databases">
        <authorList>
            <person name="Varghese N."/>
            <person name="Submissions S."/>
        </authorList>
    </citation>
    <scope>NUCLEOTIDE SEQUENCE [LARGE SCALE GENOMIC DNA]</scope>
    <source>
        <strain evidence="6">DSM 46136</strain>
    </source>
</reference>
<evidence type="ECO:0000256" key="2">
    <source>
        <dbReference type="ARBA" id="ARBA00023125"/>
    </source>
</evidence>
<gene>
    <name evidence="5" type="ORF">SAMN05660657_05339</name>
</gene>
<name>A0A1I7D5M2_9ACTN</name>
<dbReference type="GO" id="GO:0000160">
    <property type="term" value="P:phosphorelay signal transduction system"/>
    <property type="evidence" value="ECO:0007669"/>
    <property type="project" value="InterPro"/>
</dbReference>
<dbReference type="PANTHER" id="PTHR47691:SF3">
    <property type="entry name" value="HTH-TYPE TRANSCRIPTIONAL REGULATOR RV0890C-RELATED"/>
    <property type="match status" value="1"/>
</dbReference>
<dbReference type="GO" id="GO:0006355">
    <property type="term" value="P:regulation of DNA-templated transcription"/>
    <property type="evidence" value="ECO:0007669"/>
    <property type="project" value="InterPro"/>
</dbReference>
<dbReference type="OrthoDB" id="5521887at2"/>
<keyword evidence="2 3" id="KW-0238">DNA-binding</keyword>
<dbReference type="Gene3D" id="1.25.40.10">
    <property type="entry name" value="Tetratricopeptide repeat domain"/>
    <property type="match status" value="3"/>
</dbReference>
<dbReference type="Gene3D" id="1.10.10.10">
    <property type="entry name" value="Winged helix-like DNA-binding domain superfamily/Winged helix DNA-binding domain"/>
    <property type="match status" value="1"/>
</dbReference>
<organism evidence="5 6">
    <name type="scientific">Geodermatophilus amargosae</name>
    <dbReference type="NCBI Taxonomy" id="1296565"/>
    <lineage>
        <taxon>Bacteria</taxon>
        <taxon>Bacillati</taxon>
        <taxon>Actinomycetota</taxon>
        <taxon>Actinomycetes</taxon>
        <taxon>Geodermatophilales</taxon>
        <taxon>Geodermatophilaceae</taxon>
        <taxon>Geodermatophilus</taxon>
    </lineage>
</organism>
<dbReference type="EMBL" id="FPBA01000034">
    <property type="protein sequence ID" value="SFU06946.1"/>
    <property type="molecule type" value="Genomic_DNA"/>
</dbReference>
<dbReference type="InterPro" id="IPR027417">
    <property type="entry name" value="P-loop_NTPase"/>
</dbReference>
<dbReference type="Pfam" id="PF00486">
    <property type="entry name" value="Trans_reg_C"/>
    <property type="match status" value="1"/>
</dbReference>
<dbReference type="InterPro" id="IPR016032">
    <property type="entry name" value="Sig_transdc_resp-reg_C-effctor"/>
</dbReference>
<sequence>MQLRLLGPLELRVDGQAVPLRSGLPRKLLVTLALHLGERVSADTLIEALWGQRSGLDKLNALQVLVSHLRKALSLTNGAAGIETVEGGYRLRAARDDIDAYRLEATVGAVRHLADPQERLERLDSALEAWRGAPIPEVANEEFAAAHVQRLHELHLAAMELRIDALLALGRHGETVAELQHLVGMHPLRERFYAQLMTALYRSGRQAEALSVYDRARTVLVEELGLDPGPDLKAVEQAVLTQAPDLESPVPSNPPLASRVDPRPDVISRPLATALPGPLEPLIGREGEVARLAELMVGHRLMTLIGPGGAGKTRLAAELALNCPRPVWWIDLSPVSSPEAVLAALTAGCGSPTPAEDASALIAHLRDQDVVLVLDTCERVRGILRPFVESILRACPRVSVLATSRRPLGAATEMAWPVPPLSLPDPQATTLSSIAESAAVQLFTARAAHRRPDFALTDDNCADVARICLLLDGLPLAIELAAAHAGFLDPSTMVRVLDDRLRLLVDETRDNRQHTLRATIAWSYELLSSDEAAFFDRLSVFAGPFALEAAAAVAGDGLPPDGLELLLGLAQQSLVATDGTDRFRLLDTIRAYAGERLARNEEDVAAARRRHAAWYAELLGGGTSPQGRLQVEGWRGQLRDAVADLRSALDWCFTFGEEELGARLLASLWWLWPREGVLDEAAQWFPRAKELVPHGSALQADLLSSSGTYAVSRGDLAAAVVDCGAAAELYEKAGNKRSLAQVLIGLGIAQWGRGEYTSAARAHDRAVDLFAQLEDSWGVGLCQVLRARTAIDAHEDAGLERLATAEAAARRSGDRHVLAAALVQRARAEVDEGRYVDAAQHAEEALRLNEMHGHHEGAVGSLHALGLAQLGQGRLPAAAHTLARALRSANALHHAGATTESLDCLAILAAREDRWYDAALTLAAGHELRSRTGIRRSALMSRLIRQVEADAADRLEPAALAGAREQGAFVDVLQLAPCAPAAESTTDVAADGGVP</sequence>
<dbReference type="CDD" id="cd00383">
    <property type="entry name" value="trans_reg_C"/>
    <property type="match status" value="1"/>
</dbReference>
<dbReference type="SUPFAM" id="SSF52540">
    <property type="entry name" value="P-loop containing nucleoside triphosphate hydrolases"/>
    <property type="match status" value="1"/>
</dbReference>
<dbReference type="GO" id="GO:0003677">
    <property type="term" value="F:DNA binding"/>
    <property type="evidence" value="ECO:0007669"/>
    <property type="project" value="UniProtKB-UniRule"/>
</dbReference>
<dbReference type="PANTHER" id="PTHR47691">
    <property type="entry name" value="REGULATOR-RELATED"/>
    <property type="match status" value="1"/>
</dbReference>
<dbReference type="AlphaFoldDB" id="A0A1I7D5M2"/>
<evidence type="ECO:0000256" key="1">
    <source>
        <dbReference type="ARBA" id="ARBA00005820"/>
    </source>
</evidence>
<keyword evidence="6" id="KW-1185">Reference proteome</keyword>
<dbReference type="SUPFAM" id="SSF46894">
    <property type="entry name" value="C-terminal effector domain of the bipartite response regulators"/>
    <property type="match status" value="1"/>
</dbReference>
<dbReference type="SUPFAM" id="SSF48452">
    <property type="entry name" value="TPR-like"/>
    <property type="match status" value="2"/>
</dbReference>
<dbReference type="RefSeq" id="WP_093584482.1">
    <property type="nucleotide sequence ID" value="NZ_FPBA01000034.1"/>
</dbReference>
<dbReference type="Gene3D" id="3.40.50.300">
    <property type="entry name" value="P-loop containing nucleotide triphosphate hydrolases"/>
    <property type="match status" value="1"/>
</dbReference>
<dbReference type="Proteomes" id="UP000199546">
    <property type="component" value="Unassembled WGS sequence"/>
</dbReference>
<dbReference type="InterPro" id="IPR011990">
    <property type="entry name" value="TPR-like_helical_dom_sf"/>
</dbReference>